<dbReference type="KEGG" id="psco:LY89DRAFT_56395"/>
<evidence type="ECO:0000256" key="6">
    <source>
        <dbReference type="SAM" id="SignalP"/>
    </source>
</evidence>
<dbReference type="SUPFAM" id="SSF56176">
    <property type="entry name" value="FAD-binding/transporter-associated domain-like"/>
    <property type="match status" value="1"/>
</dbReference>
<dbReference type="Proteomes" id="UP000070700">
    <property type="component" value="Unassembled WGS sequence"/>
</dbReference>
<protein>
    <submittedName>
        <fullName evidence="8">FAD-binding domain-containing protein</fullName>
    </submittedName>
</protein>
<dbReference type="InterPro" id="IPR016166">
    <property type="entry name" value="FAD-bd_PCMH"/>
</dbReference>
<comment type="cofactor">
    <cofactor evidence="1">
        <name>FAD</name>
        <dbReference type="ChEBI" id="CHEBI:57692"/>
    </cofactor>
</comment>
<dbReference type="PANTHER" id="PTHR42973:SF39">
    <property type="entry name" value="FAD-BINDING PCMH-TYPE DOMAIN-CONTAINING PROTEIN"/>
    <property type="match status" value="1"/>
</dbReference>
<proteinExistence type="inferred from homology"/>
<name>A0A194XBK5_MOLSC</name>
<feature type="domain" description="FAD-binding PCMH-type" evidence="7">
    <location>
        <begin position="154"/>
        <end position="336"/>
    </location>
</feature>
<evidence type="ECO:0000256" key="3">
    <source>
        <dbReference type="ARBA" id="ARBA00022630"/>
    </source>
</evidence>
<keyword evidence="6" id="KW-0732">Signal</keyword>
<evidence type="ECO:0000256" key="5">
    <source>
        <dbReference type="ARBA" id="ARBA00023002"/>
    </source>
</evidence>
<comment type="similarity">
    <text evidence="2">Belongs to the oxygen-dependent FAD-linked oxidoreductase family.</text>
</comment>
<dbReference type="InParanoid" id="A0A194XBK5"/>
<dbReference type="EMBL" id="KQ947414">
    <property type="protein sequence ID" value="KUJ17541.1"/>
    <property type="molecule type" value="Genomic_DNA"/>
</dbReference>
<dbReference type="PROSITE" id="PS51387">
    <property type="entry name" value="FAD_PCMH"/>
    <property type="match status" value="1"/>
</dbReference>
<dbReference type="InterPro" id="IPR036318">
    <property type="entry name" value="FAD-bd_PCMH-like_sf"/>
</dbReference>
<evidence type="ECO:0000256" key="2">
    <source>
        <dbReference type="ARBA" id="ARBA00005466"/>
    </source>
</evidence>
<feature type="signal peptide" evidence="6">
    <location>
        <begin position="1"/>
        <end position="20"/>
    </location>
</feature>
<gene>
    <name evidence="8" type="ORF">LY89DRAFT_56395</name>
</gene>
<dbReference type="GO" id="GO:0071949">
    <property type="term" value="F:FAD binding"/>
    <property type="evidence" value="ECO:0007669"/>
    <property type="project" value="InterPro"/>
</dbReference>
<reference evidence="8 9" key="1">
    <citation type="submission" date="2015-10" db="EMBL/GenBank/DDBJ databases">
        <title>Full genome of DAOMC 229536 Phialocephala scopiformis, a fungal endophyte of spruce producing the potent anti-insectan compound rugulosin.</title>
        <authorList>
            <consortium name="DOE Joint Genome Institute"/>
            <person name="Walker A.K."/>
            <person name="Frasz S.L."/>
            <person name="Seifert K.A."/>
            <person name="Miller J.D."/>
            <person name="Mondo S.J."/>
            <person name="Labutti K."/>
            <person name="Lipzen A."/>
            <person name="Dockter R."/>
            <person name="Kennedy M."/>
            <person name="Grigoriev I.V."/>
            <person name="Spatafora J.W."/>
        </authorList>
    </citation>
    <scope>NUCLEOTIDE SEQUENCE [LARGE SCALE GENOMIC DNA]</scope>
    <source>
        <strain evidence="8 9">CBS 120377</strain>
    </source>
</reference>
<keyword evidence="4" id="KW-0274">FAD</keyword>
<dbReference type="GeneID" id="28818232"/>
<dbReference type="AlphaFoldDB" id="A0A194XBK5"/>
<evidence type="ECO:0000313" key="9">
    <source>
        <dbReference type="Proteomes" id="UP000070700"/>
    </source>
</evidence>
<dbReference type="RefSeq" id="XP_018071896.1">
    <property type="nucleotide sequence ID" value="XM_018208506.1"/>
</dbReference>
<feature type="chain" id="PRO_5008268041" evidence="6">
    <location>
        <begin position="21"/>
        <end position="619"/>
    </location>
</feature>
<dbReference type="Gene3D" id="3.30.465.10">
    <property type="match status" value="1"/>
</dbReference>
<dbReference type="Pfam" id="PF01565">
    <property type="entry name" value="FAD_binding_4"/>
    <property type="match status" value="1"/>
</dbReference>
<keyword evidence="9" id="KW-1185">Reference proteome</keyword>
<sequence length="619" mass="66227">MGQFLKLAIAFQFLFSIISGLELFNFEKSQLTPRDILTQSDQNASLLKFAERDDPPPLNTTCKVFPGDALWPSDAQWALLNSTTDGALIKTIPLASPCYPGPLSNTDQCSYLTANWANSSIHMVDPTSPMSPIWQGRTCEPPTLAPTLNGTCTLGGLPSYSINATTVSHIQAGINFARNTGIRLVIKNTGHDFSGKSSGAGSLNIWTHYLKDIAFTANYAGDAYGNYSGPAFKAGSGVQAWEIYEAAEKEGVTVVGGEGRTVGVMGGYILGGGHSPLSSIYGIAADSILSLNLVLASGEFVTASPTSNPTLFWALRGGGGSTFGVVTSVTIKAYPPLPVTTFSLAFPPNITTTDFWNGVRSYLTFFPSFTAAGTYGYFFIFPSSPDSTPTFLLSPFFAPNLSIPQTQSLLTPSLPFPLPITYTHHATYLPAWTASFPQEPVSRSSGYFGSRLFPCSNFLSPNSTLFNATFSAIKTSVEAGYSLISFQIRGAVHPSNDPDSAVNPAWREAAMHSIQTNVWNATGDIAALEVEARQSLNGRMEEWKAVTPGSGAYLGESDRGETGWQTSFYGAETYGRLVGVKRGVDPGEVFWAKTAVGSEGWEVRSGDPVGNEDGRLCRV</sequence>
<keyword evidence="5" id="KW-0560">Oxidoreductase</keyword>
<organism evidence="8 9">
    <name type="scientific">Mollisia scopiformis</name>
    <name type="common">Conifer needle endophyte fungus</name>
    <name type="synonym">Phialocephala scopiformis</name>
    <dbReference type="NCBI Taxonomy" id="149040"/>
    <lineage>
        <taxon>Eukaryota</taxon>
        <taxon>Fungi</taxon>
        <taxon>Dikarya</taxon>
        <taxon>Ascomycota</taxon>
        <taxon>Pezizomycotina</taxon>
        <taxon>Leotiomycetes</taxon>
        <taxon>Helotiales</taxon>
        <taxon>Mollisiaceae</taxon>
        <taxon>Mollisia</taxon>
    </lineage>
</organism>
<keyword evidence="3" id="KW-0285">Flavoprotein</keyword>
<dbReference type="InterPro" id="IPR006094">
    <property type="entry name" value="Oxid_FAD_bind_N"/>
</dbReference>
<evidence type="ECO:0000256" key="1">
    <source>
        <dbReference type="ARBA" id="ARBA00001974"/>
    </source>
</evidence>
<dbReference type="GO" id="GO:0016491">
    <property type="term" value="F:oxidoreductase activity"/>
    <property type="evidence" value="ECO:0007669"/>
    <property type="project" value="UniProtKB-KW"/>
</dbReference>
<evidence type="ECO:0000313" key="8">
    <source>
        <dbReference type="EMBL" id="KUJ17541.1"/>
    </source>
</evidence>
<dbReference type="InterPro" id="IPR012951">
    <property type="entry name" value="BBE"/>
</dbReference>
<evidence type="ECO:0000259" key="7">
    <source>
        <dbReference type="PROSITE" id="PS51387"/>
    </source>
</evidence>
<dbReference type="PANTHER" id="PTHR42973">
    <property type="entry name" value="BINDING OXIDOREDUCTASE, PUTATIVE (AFU_ORTHOLOGUE AFUA_1G17690)-RELATED"/>
    <property type="match status" value="1"/>
</dbReference>
<dbReference type="InterPro" id="IPR016169">
    <property type="entry name" value="FAD-bd_PCMH_sub2"/>
</dbReference>
<dbReference type="OrthoDB" id="9983560at2759"/>
<accession>A0A194XBK5</accession>
<dbReference type="InterPro" id="IPR050416">
    <property type="entry name" value="FAD-linked_Oxidoreductase"/>
</dbReference>
<dbReference type="Pfam" id="PF08031">
    <property type="entry name" value="BBE"/>
    <property type="match status" value="1"/>
</dbReference>
<evidence type="ECO:0000256" key="4">
    <source>
        <dbReference type="ARBA" id="ARBA00022827"/>
    </source>
</evidence>